<keyword evidence="1 2" id="KW-0238">DNA-binding</keyword>
<dbReference type="PANTHER" id="PTHR30055">
    <property type="entry name" value="HTH-TYPE TRANSCRIPTIONAL REGULATOR RUTR"/>
    <property type="match status" value="1"/>
</dbReference>
<dbReference type="SUPFAM" id="SSF46689">
    <property type="entry name" value="Homeodomain-like"/>
    <property type="match status" value="1"/>
</dbReference>
<gene>
    <name evidence="4" type="ORF">PSH57_10855</name>
</gene>
<accession>A0ABY9GH18</accession>
<dbReference type="EMBL" id="CP117449">
    <property type="protein sequence ID" value="WLH14769.1"/>
    <property type="molecule type" value="Genomic_DNA"/>
</dbReference>
<evidence type="ECO:0000313" key="5">
    <source>
        <dbReference type="Proteomes" id="UP001230339"/>
    </source>
</evidence>
<dbReference type="RefSeq" id="WP_305389448.1">
    <property type="nucleotide sequence ID" value="NZ_CP117426.1"/>
</dbReference>
<protein>
    <submittedName>
        <fullName evidence="4">TetR/AcrR family transcriptional regulator</fullName>
    </submittedName>
</protein>
<evidence type="ECO:0000256" key="2">
    <source>
        <dbReference type="PROSITE-ProRule" id="PRU00335"/>
    </source>
</evidence>
<evidence type="ECO:0000313" key="4">
    <source>
        <dbReference type="EMBL" id="WLH14769.1"/>
    </source>
</evidence>
<dbReference type="PROSITE" id="PS50977">
    <property type="entry name" value="HTH_TETR_2"/>
    <property type="match status" value="1"/>
</dbReference>
<dbReference type="InterPro" id="IPR039536">
    <property type="entry name" value="TetR_C_Proteobacteria"/>
</dbReference>
<dbReference type="Pfam" id="PF14246">
    <property type="entry name" value="TetR_C_7"/>
    <property type="match status" value="1"/>
</dbReference>
<evidence type="ECO:0000259" key="3">
    <source>
        <dbReference type="PROSITE" id="PS50977"/>
    </source>
</evidence>
<feature type="DNA-binding region" description="H-T-H motif" evidence="2">
    <location>
        <begin position="36"/>
        <end position="55"/>
    </location>
</feature>
<evidence type="ECO:0000256" key="1">
    <source>
        <dbReference type="ARBA" id="ARBA00023125"/>
    </source>
</evidence>
<dbReference type="SUPFAM" id="SSF48498">
    <property type="entry name" value="Tetracyclin repressor-like, C-terminal domain"/>
    <property type="match status" value="1"/>
</dbReference>
<dbReference type="Pfam" id="PF00440">
    <property type="entry name" value="TetR_N"/>
    <property type="match status" value="1"/>
</dbReference>
<dbReference type="InterPro" id="IPR036271">
    <property type="entry name" value="Tet_transcr_reg_TetR-rel_C_sf"/>
</dbReference>
<organism evidence="4 5">
    <name type="scientific">Pseudomonas hefeiensis</name>
    <dbReference type="NCBI Taxonomy" id="2738125"/>
    <lineage>
        <taxon>Bacteria</taxon>
        <taxon>Pseudomonadati</taxon>
        <taxon>Pseudomonadota</taxon>
        <taxon>Gammaproteobacteria</taxon>
        <taxon>Pseudomonadales</taxon>
        <taxon>Pseudomonadaceae</taxon>
        <taxon>Pseudomonas</taxon>
    </lineage>
</organism>
<keyword evidence="5" id="KW-1185">Reference proteome</keyword>
<dbReference type="Gene3D" id="1.10.357.10">
    <property type="entry name" value="Tetracycline Repressor, domain 2"/>
    <property type="match status" value="1"/>
</dbReference>
<dbReference type="PRINTS" id="PR00455">
    <property type="entry name" value="HTHTETR"/>
</dbReference>
<dbReference type="PANTHER" id="PTHR30055:SF223">
    <property type="entry name" value="HTH-TYPE TRANSCRIPTIONAL REGULATOR UIDR"/>
    <property type="match status" value="1"/>
</dbReference>
<sequence length="207" mass="22361">MTGTTRKRTRRKEARPAEIIAAAMSVFAENGFAAAKLGDIAQRAGIVKGTLYLYFDTKEELFRAVVQEAIIGSLQIIESTAVRFSGSMREIVPILLKETAEHMESSSLPALARLVISESQAFPDIVKIWYDNVVVRVIGLFTVLISEAQARGEVRPGDPVIHAFSILGPLISGSLFCDVFGVSASYAPNLVALASQHAETVLEGLLV</sequence>
<dbReference type="InterPro" id="IPR050109">
    <property type="entry name" value="HTH-type_TetR-like_transc_reg"/>
</dbReference>
<feature type="domain" description="HTH tetR-type" evidence="3">
    <location>
        <begin position="13"/>
        <end position="73"/>
    </location>
</feature>
<dbReference type="Proteomes" id="UP001230339">
    <property type="component" value="Chromosome"/>
</dbReference>
<name>A0ABY9GH18_9PSED</name>
<proteinExistence type="predicted"/>
<reference evidence="4 5" key="1">
    <citation type="submission" date="2023-02" db="EMBL/GenBank/DDBJ databases">
        <title>Evolution of Hrp T3SS in non-pathogenic Pseudomonas fluorescens.</title>
        <authorList>
            <person name="Liao K."/>
            <person name="Wei H."/>
            <person name="Gu Y."/>
        </authorList>
    </citation>
    <scope>NUCLEOTIDE SEQUENCE [LARGE SCALE GENOMIC DNA]</scope>
    <source>
        <strain evidence="4 5">FP205</strain>
    </source>
</reference>
<dbReference type="InterPro" id="IPR001647">
    <property type="entry name" value="HTH_TetR"/>
</dbReference>
<dbReference type="InterPro" id="IPR009057">
    <property type="entry name" value="Homeodomain-like_sf"/>
</dbReference>